<reference evidence="1 2" key="1">
    <citation type="journal article" date="2012" name="BMC Genomics">
        <title>Comparative genomic analysis and phylogenetic position of Theileria equi.</title>
        <authorList>
            <person name="Kappmeyer L.S."/>
            <person name="Thiagarajan M."/>
            <person name="Herndon D.R."/>
            <person name="Ramsay J.D."/>
            <person name="Caler E."/>
            <person name="Djikeng A."/>
            <person name="Gillespie J.J."/>
            <person name="Lau A.O."/>
            <person name="Roalson E.H."/>
            <person name="Silva J.C."/>
            <person name="Silva M.G."/>
            <person name="Suarez C.E."/>
            <person name="Ueti M.W."/>
            <person name="Nene V.M."/>
            <person name="Mealey R.H."/>
            <person name="Knowles D.P."/>
            <person name="Brayton K.A."/>
        </authorList>
    </citation>
    <scope>NUCLEOTIDE SEQUENCE [LARGE SCALE GENOMIC DNA]</scope>
    <source>
        <strain evidence="1 2">WA</strain>
    </source>
</reference>
<dbReference type="VEuPathDB" id="PiroplasmaDB:BEWA_009000"/>
<dbReference type="OrthoDB" id="345964at2759"/>
<dbReference type="AlphaFoldDB" id="L0B1Y3"/>
<organism evidence="1 2">
    <name type="scientific">Theileria equi strain WA</name>
    <dbReference type="NCBI Taxonomy" id="1537102"/>
    <lineage>
        <taxon>Eukaryota</taxon>
        <taxon>Sar</taxon>
        <taxon>Alveolata</taxon>
        <taxon>Apicomplexa</taxon>
        <taxon>Aconoidasida</taxon>
        <taxon>Piroplasmida</taxon>
        <taxon>Theileriidae</taxon>
        <taxon>Theileria</taxon>
    </lineage>
</organism>
<keyword evidence="2" id="KW-1185">Reference proteome</keyword>
<name>L0B1Y3_THEEQ</name>
<evidence type="ECO:0000313" key="1">
    <source>
        <dbReference type="EMBL" id="AFZ81488.1"/>
    </source>
</evidence>
<protein>
    <submittedName>
        <fullName evidence="1">Uncharacterized protein</fullName>
    </submittedName>
</protein>
<sequence>MAHLEEFADKISKLVKDEWYSIKPVNSKEWEQEFEENVENILHGQNTPRFYTCRNEITHLDKSKLSEITPQEKFKTCYEIHNMMEGLWLEGKKRIKAIDQEGSLNLKDVVEYGMRLRSTTYSPPENINTADPTHHYDIFPQYHFLGVPNMDQMHASKLFSLNTLAVQAKPPIITFERISEKTQKMLLTCETKGAVIHFQTLRENPNIRCPQTGRPMVYTTEPVVYDETRNYQFKTNCNPFTVRAWSVAEGLKDSRVVEIVYGGGKEEVKEDHFGLMLDR</sequence>
<dbReference type="GeneID" id="15805749"/>
<dbReference type="EMBL" id="CP001670">
    <property type="protein sequence ID" value="AFZ81488.1"/>
    <property type="molecule type" value="Genomic_DNA"/>
</dbReference>
<gene>
    <name evidence="1" type="ORF">BEWA_009000</name>
</gene>
<dbReference type="eggNOG" id="ENOG502ST7C">
    <property type="taxonomic scope" value="Eukaryota"/>
</dbReference>
<accession>L0B1Y3</accession>
<proteinExistence type="predicted"/>
<dbReference type="KEGG" id="beq:BEWA_009000"/>
<dbReference type="Proteomes" id="UP000031512">
    <property type="component" value="Chromosome 3"/>
</dbReference>
<evidence type="ECO:0000313" key="2">
    <source>
        <dbReference type="Proteomes" id="UP000031512"/>
    </source>
</evidence>
<dbReference type="RefSeq" id="XP_004831154.1">
    <property type="nucleotide sequence ID" value="XM_004831097.1"/>
</dbReference>